<evidence type="ECO:0008006" key="4">
    <source>
        <dbReference type="Google" id="ProtNLM"/>
    </source>
</evidence>
<feature type="compositionally biased region" description="Basic residues" evidence="1">
    <location>
        <begin position="158"/>
        <end position="176"/>
    </location>
</feature>
<feature type="compositionally biased region" description="Basic residues" evidence="1">
    <location>
        <begin position="207"/>
        <end position="218"/>
    </location>
</feature>
<dbReference type="PANTHER" id="PTHR15410:SF2">
    <property type="entry name" value="HIRA-INTERACTING PROTEIN 3"/>
    <property type="match status" value="1"/>
</dbReference>
<comment type="caution">
    <text evidence="2">The sequence shown here is derived from an EMBL/GenBank/DDBJ whole genome shotgun (WGS) entry which is preliminary data.</text>
</comment>
<reference evidence="2 3" key="1">
    <citation type="journal article" date="2012" name="Eukaryot. Cell">
        <title>Genome sequence of the fungus Glarea lozoyensis: the first genome sequence of a species from the Helotiaceae family.</title>
        <authorList>
            <person name="Youssar L."/>
            <person name="Gruening B.A."/>
            <person name="Erxleben A."/>
            <person name="Guenther S."/>
            <person name="Huettel W."/>
        </authorList>
    </citation>
    <scope>NUCLEOTIDE SEQUENCE [LARGE SCALE GENOMIC DNA]</scope>
    <source>
        <strain evidence="3">ATCC 74030 / MF5533</strain>
    </source>
</reference>
<feature type="compositionally biased region" description="Basic and acidic residues" evidence="1">
    <location>
        <begin position="279"/>
        <end position="293"/>
    </location>
</feature>
<dbReference type="OrthoDB" id="552755at2759"/>
<feature type="compositionally biased region" description="Low complexity" evidence="1">
    <location>
        <begin position="191"/>
        <end position="203"/>
    </location>
</feature>
<protein>
    <recommendedName>
        <fullName evidence="4">Transcriptional regulator</fullName>
    </recommendedName>
</protein>
<feature type="region of interest" description="Disordered" evidence="1">
    <location>
        <begin position="71"/>
        <end position="347"/>
    </location>
</feature>
<evidence type="ECO:0000313" key="2">
    <source>
        <dbReference type="EMBL" id="EHK97780.1"/>
    </source>
</evidence>
<feature type="compositionally biased region" description="Acidic residues" evidence="1">
    <location>
        <begin position="143"/>
        <end position="152"/>
    </location>
</feature>
<dbReference type="PANTHER" id="PTHR15410">
    <property type="entry name" value="HIRA-INTERACTING PROTEIN 3"/>
    <property type="match status" value="1"/>
</dbReference>
<dbReference type="Proteomes" id="UP000005446">
    <property type="component" value="Unassembled WGS sequence"/>
</dbReference>
<dbReference type="EMBL" id="AGUE01000177">
    <property type="protein sequence ID" value="EHK97780.1"/>
    <property type="molecule type" value="Genomic_DNA"/>
</dbReference>
<keyword evidence="3" id="KW-1185">Reference proteome</keyword>
<feature type="compositionally biased region" description="Basic and acidic residues" evidence="1">
    <location>
        <begin position="317"/>
        <end position="339"/>
    </location>
</feature>
<dbReference type="AlphaFoldDB" id="H0EUK4"/>
<feature type="compositionally biased region" description="Acidic residues" evidence="1">
    <location>
        <begin position="447"/>
        <end position="459"/>
    </location>
</feature>
<gene>
    <name evidence="2" type="ORF">M7I_6441</name>
</gene>
<evidence type="ECO:0000313" key="3">
    <source>
        <dbReference type="Proteomes" id="UP000005446"/>
    </source>
</evidence>
<proteinExistence type="predicted"/>
<feature type="compositionally biased region" description="Basic and acidic residues" evidence="1">
    <location>
        <begin position="414"/>
        <end position="424"/>
    </location>
</feature>
<sequence length="481" mass="52432">MAPSSSALVAQLKKSVKHIFDTDREQLSVKKVRSAVEEELDLENGFFLSPEWKDKSKQIIKEHVEHLDTLEEAGALPVAEPTPEKKKKPAPVPRKVAPSKKRAQKPMSAEKARPAKRQKKQATPSDEDDVSASSILSDAPSDGSEDFGDSDASEAPKPKKKIARKSKTPVKKGGQKRKQDNSDEEEDDSESSLADSESDAPPTKKQPPVKKSKQKTKPTKSNAKVEESGAEEESSALTTPSDSESGPAKKPIPAPQSPKSAKKKQPTTKPTAEDSDDDTATKVEVAEKEEKANASDSSEMSVVIDEGPKPKRKRASKSAEPKSKSKSTDAKAKPSKPTEKTLSPAEEQIKTLQSHLLKCGVRKIWAFELKSYGEDNNAKIKHLKDMLRDVGMVGRFSESRAREIKEMRELQKDLEDVKEGEKNWGMESGRASRSKAVGKSLGKGESEEGGGDSEDEEEEVVSRPAKRAADLAFLGSESESD</sequence>
<dbReference type="HOGENOM" id="CLU_033002_0_0_1"/>
<dbReference type="InterPro" id="IPR037647">
    <property type="entry name" value="HIRIP3"/>
</dbReference>
<name>H0EUK4_GLAL7</name>
<dbReference type="InParanoid" id="H0EUK4"/>
<dbReference type="GO" id="GO:0005634">
    <property type="term" value="C:nucleus"/>
    <property type="evidence" value="ECO:0007669"/>
    <property type="project" value="TreeGrafter"/>
</dbReference>
<accession>H0EUK4</accession>
<organism evidence="2 3">
    <name type="scientific">Glarea lozoyensis (strain ATCC 74030 / MF5533)</name>
    <dbReference type="NCBI Taxonomy" id="1104152"/>
    <lineage>
        <taxon>Eukaryota</taxon>
        <taxon>Fungi</taxon>
        <taxon>Dikarya</taxon>
        <taxon>Ascomycota</taxon>
        <taxon>Pezizomycotina</taxon>
        <taxon>Leotiomycetes</taxon>
        <taxon>Helotiales</taxon>
        <taxon>Helotiaceae</taxon>
        <taxon>Glarea</taxon>
    </lineage>
</organism>
<evidence type="ECO:0000256" key="1">
    <source>
        <dbReference type="SAM" id="MobiDB-lite"/>
    </source>
</evidence>
<feature type="region of interest" description="Disordered" evidence="1">
    <location>
        <begin position="414"/>
        <end position="481"/>
    </location>
</feature>